<reference evidence="2" key="2">
    <citation type="submission" date="2022-11" db="EMBL/GenBank/DDBJ databases">
        <title>Draft genome sequencing of Pseudomonas atacamensis RS3R1.</title>
        <authorList>
            <person name="Furuya T."/>
            <person name="Kaneko H."/>
        </authorList>
    </citation>
    <scope>NUCLEOTIDE SEQUENCE</scope>
    <source>
        <strain evidence="2">RS3R-1</strain>
    </source>
</reference>
<evidence type="ECO:0000313" key="2">
    <source>
        <dbReference type="EMBL" id="GLH42145.1"/>
    </source>
</evidence>
<keyword evidence="3" id="KW-1185">Reference proteome</keyword>
<dbReference type="SUPFAM" id="SSF52540">
    <property type="entry name" value="P-loop containing nucleoside triphosphate hydrolases"/>
    <property type="match status" value="1"/>
</dbReference>
<dbReference type="InterPro" id="IPR003959">
    <property type="entry name" value="ATPase_AAA_core"/>
</dbReference>
<dbReference type="GO" id="GO:0005524">
    <property type="term" value="F:ATP binding"/>
    <property type="evidence" value="ECO:0007669"/>
    <property type="project" value="UniProtKB-KW"/>
</dbReference>
<dbReference type="PANTHER" id="PTHR32182:SF25">
    <property type="entry name" value="SLR1056 PROTEIN"/>
    <property type="match status" value="1"/>
</dbReference>
<gene>
    <name evidence="2" type="primary">sufC</name>
    <name evidence="2" type="ORF">RS3R1_12320</name>
</gene>
<dbReference type="Pfam" id="PF13304">
    <property type="entry name" value="AAA_21"/>
    <property type="match status" value="1"/>
</dbReference>
<feature type="domain" description="ATPase AAA-type core" evidence="1">
    <location>
        <begin position="36"/>
        <end position="356"/>
    </location>
</feature>
<dbReference type="PANTHER" id="PTHR32182">
    <property type="entry name" value="DNA REPLICATION AND REPAIR PROTEIN RECF"/>
    <property type="match status" value="1"/>
</dbReference>
<keyword evidence="2" id="KW-0067">ATP-binding</keyword>
<dbReference type="Proteomes" id="UP001145022">
    <property type="component" value="Unassembled WGS sequence"/>
</dbReference>
<reference evidence="2" key="3">
    <citation type="journal article" date="2023" name="J. Biotechnol.">
        <title>Draft Genome Sequences of Endophytic Pseudomonas Strains, Isolated from the Interior of Brassicaceae Plants.</title>
        <authorList>
            <person name="Kaneko H."/>
            <person name="Furuya T."/>
        </authorList>
    </citation>
    <scope>NUCLEOTIDE SEQUENCE</scope>
    <source>
        <strain evidence="2">RS3R-1</strain>
    </source>
</reference>
<sequence>MLPAYRSDPEKDFMLNTLAVANYRSINKLVIPLGRLNLITGPNGSGKSNLYRALRLLAETAQGGVVNALAREGGLDSTFWAGPETISRRMRNGEVAIEPTVRHGAKRLRLGFAGEDFSYAIGLGLPEPSTSCFALDPEIKRECIWAGPVFRPASLLVDRNGPMIRAREGRAWDVLAQHTPNFDSLFDQVGNLRSSPEVFQMREFIRRWRFYDHFRSDADAPVRQPQLGTRTPVLHHDGRDLAAALQTIIEIGDPQALTAAISDAFPGARLKIAPLAGGRFAIEFYQEGLLRPLSAAELSDGTLRYLLLVAALLTPRPPTLMVLNEPETSLHPDLLPALARLIIRASEQCQVWVVSHARRLISALQEDPECNCIVLEKTLGQTGIVGQRVLDEPVWHWPD</sequence>
<organism evidence="2 3">
    <name type="scientific">Pseudomonas atacamensis</name>
    <dbReference type="NCBI Taxonomy" id="2565368"/>
    <lineage>
        <taxon>Bacteria</taxon>
        <taxon>Pseudomonadati</taxon>
        <taxon>Pseudomonadota</taxon>
        <taxon>Gammaproteobacteria</taxon>
        <taxon>Pseudomonadales</taxon>
        <taxon>Pseudomonadaceae</taxon>
        <taxon>Pseudomonas</taxon>
    </lineage>
</organism>
<dbReference type="PIRSF" id="PIRSF029347">
    <property type="entry name" value="RecF"/>
    <property type="match status" value="1"/>
</dbReference>
<dbReference type="InterPro" id="IPR027417">
    <property type="entry name" value="P-loop_NTPase"/>
</dbReference>
<dbReference type="Gene3D" id="3.40.50.300">
    <property type="entry name" value="P-loop containing nucleotide triphosphate hydrolases"/>
    <property type="match status" value="2"/>
</dbReference>
<reference evidence="2" key="1">
    <citation type="journal article" date="2021" name="Sci. Rep.">
        <title>An efficient direct screening system for microorganisms that activate plant immune responses based on plant-microbe interactions using cultured plant cells.</title>
        <authorList>
            <person name="Kurokawa M."/>
            <person name="Nakano M."/>
            <person name="Kitahata N."/>
            <person name="Kuchitsu K."/>
            <person name="Furuya T."/>
        </authorList>
    </citation>
    <scope>NUCLEOTIDE SEQUENCE</scope>
    <source>
        <strain evidence="2">RS3R-1</strain>
    </source>
</reference>
<name>A0ABQ5PF52_9PSED</name>
<evidence type="ECO:0000259" key="1">
    <source>
        <dbReference type="Pfam" id="PF13304"/>
    </source>
</evidence>
<evidence type="ECO:0000313" key="3">
    <source>
        <dbReference type="Proteomes" id="UP001145022"/>
    </source>
</evidence>
<comment type="caution">
    <text evidence="2">The sequence shown here is derived from an EMBL/GenBank/DDBJ whole genome shotgun (WGS) entry which is preliminary data.</text>
</comment>
<accession>A0ABQ5PF52</accession>
<proteinExistence type="predicted"/>
<protein>
    <submittedName>
        <fullName evidence="2">ATP-binding protein</fullName>
    </submittedName>
</protein>
<keyword evidence="2" id="KW-0547">Nucleotide-binding</keyword>
<dbReference type="EMBL" id="BSCQ01000025">
    <property type="protein sequence ID" value="GLH42145.1"/>
    <property type="molecule type" value="Genomic_DNA"/>
</dbReference>
<dbReference type="InterPro" id="IPR014555">
    <property type="entry name" value="RecF-like"/>
</dbReference>